<organism evidence="2 3">
    <name type="scientific">Mariniflexile litorale</name>
    <dbReference type="NCBI Taxonomy" id="3045158"/>
    <lineage>
        <taxon>Bacteria</taxon>
        <taxon>Pseudomonadati</taxon>
        <taxon>Bacteroidota</taxon>
        <taxon>Flavobacteriia</taxon>
        <taxon>Flavobacteriales</taxon>
        <taxon>Flavobacteriaceae</taxon>
        <taxon>Mariniflexile</taxon>
    </lineage>
</organism>
<dbReference type="PROSITE" id="PS50022">
    <property type="entry name" value="FA58C_3"/>
    <property type="match status" value="1"/>
</dbReference>
<dbReference type="KEGG" id="mlil:QLS71_000710"/>
<dbReference type="InterPro" id="IPR032164">
    <property type="entry name" value="DUF5000"/>
</dbReference>
<evidence type="ECO:0000259" key="1">
    <source>
        <dbReference type="PROSITE" id="PS50022"/>
    </source>
</evidence>
<gene>
    <name evidence="2" type="ORF">QLS71_000710</name>
</gene>
<feature type="domain" description="F5/8 type C" evidence="1">
    <location>
        <begin position="248"/>
        <end position="389"/>
    </location>
</feature>
<accession>A0AAU7EER0</accession>
<keyword evidence="3" id="KW-1185">Reference proteome</keyword>
<proteinExistence type="predicted"/>
<dbReference type="SUPFAM" id="SSF49785">
    <property type="entry name" value="Galactose-binding domain-like"/>
    <property type="match status" value="1"/>
</dbReference>
<dbReference type="InterPro" id="IPR000421">
    <property type="entry name" value="FA58C"/>
</dbReference>
<dbReference type="RefSeq" id="WP_308992378.1">
    <property type="nucleotide sequence ID" value="NZ_CP155618.1"/>
</dbReference>
<dbReference type="InterPro" id="IPR033431">
    <property type="entry name" value="DUF5126"/>
</dbReference>
<sequence>MKNRIILIIFGICISACSEEIAVGQPPLESIAPGLVTNLNAISVPGGAFITFTPPIDEDLLYTKAVYSRRKGEITEYRSSLYSDTLKIEGFGNTNDQVIKIIAVDRSRNESEPVSITITPLEPAVNVIAQTLDVKPDFGGITNTWTNEGNAEISLVLEEEDLLLGELAELETFYSKATNGKFSVYGLDTIPKTIQYHFEDRWQNRSEIQTFTITPFYETEYEKSRFAFIDLPGDGPHHGGWKGTNIWNDTNENPGYSSQGGQGIWPQSITIDLGTAGLISRMTVYQRVESDNYVYAEGNLKKFEVWGAETLDTSGNWDSWTKLGDFESIKPSGLPFGTFSDEDEFIAKNGENFSFPASNPKVRYLRILVTETWAGGDNFQIMELDIFGDNR</sequence>
<evidence type="ECO:0000313" key="2">
    <source>
        <dbReference type="EMBL" id="XBL14559.1"/>
    </source>
</evidence>
<evidence type="ECO:0000313" key="3">
    <source>
        <dbReference type="Proteomes" id="UP001224325"/>
    </source>
</evidence>
<name>A0AAU7EER0_9FLAO</name>
<dbReference type="AlphaFoldDB" id="A0AAU7EER0"/>
<dbReference type="InterPro" id="IPR008979">
    <property type="entry name" value="Galactose-bd-like_sf"/>
</dbReference>
<dbReference type="Pfam" id="PF16391">
    <property type="entry name" value="DUF5000"/>
    <property type="match status" value="1"/>
</dbReference>
<protein>
    <submittedName>
        <fullName evidence="2">DUF5000 domain-containing lipoprotein</fullName>
    </submittedName>
</protein>
<dbReference type="EMBL" id="CP155618">
    <property type="protein sequence ID" value="XBL14559.1"/>
    <property type="molecule type" value="Genomic_DNA"/>
</dbReference>
<dbReference type="InterPro" id="IPR032527">
    <property type="entry name" value="DUF4959"/>
</dbReference>
<dbReference type="Pfam" id="PF16323">
    <property type="entry name" value="DUF4959"/>
    <property type="match status" value="1"/>
</dbReference>
<dbReference type="Gene3D" id="2.60.120.260">
    <property type="entry name" value="Galactose-binding domain-like"/>
    <property type="match status" value="1"/>
</dbReference>
<keyword evidence="2" id="KW-0449">Lipoprotein</keyword>
<dbReference type="Pfam" id="PF17166">
    <property type="entry name" value="DUF5126"/>
    <property type="match status" value="1"/>
</dbReference>
<dbReference type="Proteomes" id="UP001224325">
    <property type="component" value="Chromosome"/>
</dbReference>
<reference evidence="2" key="1">
    <citation type="submission" date="2024-04" db="EMBL/GenBank/DDBJ databases">
        <title>Mariniflexile litorale, isolated from the shallow sediments of the Sea of Japan.</title>
        <authorList>
            <person name="Romanenko L."/>
            <person name="Isaeva M."/>
        </authorList>
    </citation>
    <scope>NUCLEOTIDE SEQUENCE [LARGE SCALE GENOMIC DNA]</scope>
    <source>
        <strain evidence="2">KMM 9835</strain>
    </source>
</reference>